<proteinExistence type="predicted"/>
<evidence type="ECO:0000256" key="1">
    <source>
        <dbReference type="SAM" id="MobiDB-lite"/>
    </source>
</evidence>
<feature type="transmembrane region" description="Helical" evidence="2">
    <location>
        <begin position="59"/>
        <end position="76"/>
    </location>
</feature>
<organism evidence="3 4">
    <name type="scientific">Mycolicibacterium helvum</name>
    <dbReference type="NCBI Taxonomy" id="1534349"/>
    <lineage>
        <taxon>Bacteria</taxon>
        <taxon>Bacillati</taxon>
        <taxon>Actinomycetota</taxon>
        <taxon>Actinomycetes</taxon>
        <taxon>Mycobacteriales</taxon>
        <taxon>Mycobacteriaceae</taxon>
        <taxon>Mycolicibacterium</taxon>
    </lineage>
</organism>
<keyword evidence="2" id="KW-0472">Membrane</keyword>
<dbReference type="InterPro" id="IPR022534">
    <property type="entry name" value="DUF2563"/>
</dbReference>
<gene>
    <name evidence="3" type="ORF">MHEL_15170</name>
</gene>
<dbReference type="Proteomes" id="UP000467148">
    <property type="component" value="Chromosome"/>
</dbReference>
<reference evidence="3 4" key="1">
    <citation type="journal article" date="2019" name="Emerg. Microbes Infect.">
        <title>Comprehensive subspecies identification of 175 nontuberculous mycobacteria species based on 7547 genomic profiles.</title>
        <authorList>
            <person name="Matsumoto Y."/>
            <person name="Kinjo T."/>
            <person name="Motooka D."/>
            <person name="Nabeya D."/>
            <person name="Jung N."/>
            <person name="Uechi K."/>
            <person name="Horii T."/>
            <person name="Iida T."/>
            <person name="Fujita J."/>
            <person name="Nakamura S."/>
        </authorList>
    </citation>
    <scope>NUCLEOTIDE SEQUENCE [LARGE SCALE GENOMIC DNA]</scope>
    <source>
        <strain evidence="3 4">JCM 30396</strain>
    </source>
</reference>
<evidence type="ECO:0000313" key="4">
    <source>
        <dbReference type="Proteomes" id="UP000467148"/>
    </source>
</evidence>
<keyword evidence="4" id="KW-1185">Reference proteome</keyword>
<dbReference type="KEGG" id="mhev:MHEL_15170"/>
<feature type="transmembrane region" description="Helical" evidence="2">
    <location>
        <begin position="35"/>
        <end position="53"/>
    </location>
</feature>
<accession>A0A7I7T1X2</accession>
<protein>
    <submittedName>
        <fullName evidence="3">Uncharacterized protein</fullName>
    </submittedName>
</protein>
<keyword evidence="2" id="KW-0812">Transmembrane</keyword>
<feature type="region of interest" description="Disordered" evidence="1">
    <location>
        <begin position="1"/>
        <end position="26"/>
    </location>
</feature>
<evidence type="ECO:0000256" key="2">
    <source>
        <dbReference type="SAM" id="Phobius"/>
    </source>
</evidence>
<name>A0A7I7T1X2_9MYCO</name>
<keyword evidence="2" id="KW-1133">Transmembrane helix</keyword>
<evidence type="ECO:0000313" key="3">
    <source>
        <dbReference type="EMBL" id="BBY63274.1"/>
    </source>
</evidence>
<dbReference type="Pfam" id="PF10817">
    <property type="entry name" value="DUF2563"/>
    <property type="match status" value="1"/>
</dbReference>
<sequence>MQDSAPDPSEIDPDEPPSMSPRDSYPGRATASKTWWLFVACVGFFGFGGALTGWNAKTLPAAGVVCLGALAGGMGLRQGANTSYTAADHAYEGARRLDRGGVDDRVFGDFAAAKAFSRAVSETQARHVSLITKHYETLGSVGDKAHEAMSTFADMEGRNAADLQAVTGTEF</sequence>
<dbReference type="EMBL" id="AP022596">
    <property type="protein sequence ID" value="BBY63274.1"/>
    <property type="molecule type" value="Genomic_DNA"/>
</dbReference>
<dbReference type="AlphaFoldDB" id="A0A7I7T1X2"/>